<protein>
    <recommendedName>
        <fullName evidence="8">Glutamate 5-kinase</fullName>
        <ecNumber evidence="8">2.7.2.11</ecNumber>
    </recommendedName>
    <alternativeName>
        <fullName evidence="8">Gamma-glutamyl kinase</fullName>
        <shortName evidence="8">GK</shortName>
    </alternativeName>
</protein>
<dbReference type="PROSITE" id="PS00902">
    <property type="entry name" value="GLUTAMATE_5_KINASE"/>
    <property type="match status" value="1"/>
</dbReference>
<evidence type="ECO:0000256" key="7">
    <source>
        <dbReference type="ARBA" id="ARBA00022840"/>
    </source>
</evidence>
<dbReference type="Proteomes" id="UP000029629">
    <property type="component" value="Unassembled WGS sequence"/>
</dbReference>
<evidence type="ECO:0000256" key="4">
    <source>
        <dbReference type="ARBA" id="ARBA00022679"/>
    </source>
</evidence>
<dbReference type="GO" id="GO:0005829">
    <property type="term" value="C:cytosol"/>
    <property type="evidence" value="ECO:0007669"/>
    <property type="project" value="TreeGrafter"/>
</dbReference>
<dbReference type="OrthoDB" id="9804434at2"/>
<dbReference type="GO" id="GO:0004349">
    <property type="term" value="F:glutamate 5-kinase activity"/>
    <property type="evidence" value="ECO:0007669"/>
    <property type="project" value="UniProtKB-UniRule"/>
</dbReference>
<evidence type="ECO:0000256" key="5">
    <source>
        <dbReference type="ARBA" id="ARBA00022741"/>
    </source>
</evidence>
<dbReference type="GO" id="GO:0003723">
    <property type="term" value="F:RNA binding"/>
    <property type="evidence" value="ECO:0007669"/>
    <property type="project" value="InterPro"/>
</dbReference>
<dbReference type="InterPro" id="IPR002478">
    <property type="entry name" value="PUA"/>
</dbReference>
<dbReference type="InterPro" id="IPR005715">
    <property type="entry name" value="Glu_5kinase/COase_Synthase"/>
</dbReference>
<keyword evidence="6 8" id="KW-0418">Kinase</keyword>
<keyword evidence="5 8" id="KW-0547">Nucleotide-binding</keyword>
<dbReference type="SUPFAM" id="SSF88697">
    <property type="entry name" value="PUA domain-like"/>
    <property type="match status" value="1"/>
</dbReference>
<dbReference type="Gene3D" id="2.30.130.10">
    <property type="entry name" value="PUA domain"/>
    <property type="match status" value="1"/>
</dbReference>
<evidence type="ECO:0000259" key="9">
    <source>
        <dbReference type="SMART" id="SM00359"/>
    </source>
</evidence>
<dbReference type="PANTHER" id="PTHR43654:SF1">
    <property type="entry name" value="ISOPENTENYL PHOSPHATE KINASE"/>
    <property type="match status" value="1"/>
</dbReference>
<dbReference type="PROSITE" id="PS50890">
    <property type="entry name" value="PUA"/>
    <property type="match status" value="1"/>
</dbReference>
<dbReference type="InterPro" id="IPR001048">
    <property type="entry name" value="Asp/Glu/Uridylate_kinase"/>
</dbReference>
<sequence length="378" mass="40620">MSELHQTALVKDAKRVVIKIGSSLLTNNGKGIDSREIARWAAQIAHLHQAGQQVILVSSGAIAEGMARLGWAQRPKLVNQLQAAAAVGQIALAQAYETAFNEYGIQTAQVLLTHEDLADRHRYLNARSALNTLLELNVIPIINENDTVITKEIRLGDNDTLGALVANLLEAEVYVILTDQEGLYDSDPRKNSNAQFIHRAEAGDPALEKMAGGAGTHVGTGGMLTKVLAAKRAARSGAHTIIASGHVDNLLPRLMQGESIGTELLAKIPILSARKQWLAAHLHVSGYLVLDEGAIQALTRQGKSLLPIGITEVRGDFGRGDLVACIDQEGNEYARGLVSYSAEDARKIIGKPSSQIESILGAVTATDMIHRDHMIIHH</sequence>
<feature type="binding site" evidence="8">
    <location>
        <begin position="220"/>
        <end position="226"/>
    </location>
    <ligand>
        <name>ATP</name>
        <dbReference type="ChEBI" id="CHEBI:30616"/>
    </ligand>
</feature>
<dbReference type="Gene3D" id="3.40.1160.10">
    <property type="entry name" value="Acetylglutamate kinase-like"/>
    <property type="match status" value="1"/>
</dbReference>
<dbReference type="NCBIfam" id="TIGR01027">
    <property type="entry name" value="proB"/>
    <property type="match status" value="1"/>
</dbReference>
<proteinExistence type="inferred from homology"/>
<evidence type="ECO:0000313" key="10">
    <source>
        <dbReference type="EMBL" id="KGF31392.1"/>
    </source>
</evidence>
<evidence type="ECO:0000256" key="2">
    <source>
        <dbReference type="ARBA" id="ARBA00022605"/>
    </source>
</evidence>
<organism evidence="10 11">
    <name type="scientific">Oligella urethralis DNF00040</name>
    <dbReference type="NCBI Taxonomy" id="1401065"/>
    <lineage>
        <taxon>Bacteria</taxon>
        <taxon>Pseudomonadati</taxon>
        <taxon>Pseudomonadota</taxon>
        <taxon>Betaproteobacteria</taxon>
        <taxon>Burkholderiales</taxon>
        <taxon>Alcaligenaceae</taxon>
        <taxon>Oligella</taxon>
    </lineage>
</organism>
<dbReference type="Pfam" id="PF00696">
    <property type="entry name" value="AA_kinase"/>
    <property type="match status" value="1"/>
</dbReference>
<dbReference type="RefSeq" id="WP_018025573.1">
    <property type="nucleotide sequence ID" value="NZ_JRNI01000014.1"/>
</dbReference>
<dbReference type="InterPro" id="IPR036393">
    <property type="entry name" value="AceGlu_kinase-like_sf"/>
</dbReference>
<dbReference type="eggNOG" id="COG0263">
    <property type="taxonomic scope" value="Bacteria"/>
</dbReference>
<evidence type="ECO:0000256" key="1">
    <source>
        <dbReference type="ARBA" id="ARBA00022490"/>
    </source>
</evidence>
<dbReference type="GO" id="GO:0055129">
    <property type="term" value="P:L-proline biosynthetic process"/>
    <property type="evidence" value="ECO:0007669"/>
    <property type="project" value="UniProtKB-UniRule"/>
</dbReference>
<keyword evidence="1 8" id="KW-0963">Cytoplasm</keyword>
<dbReference type="InterPro" id="IPR041739">
    <property type="entry name" value="G5K_ProB"/>
</dbReference>
<feature type="binding site" evidence="8">
    <location>
        <position position="158"/>
    </location>
    <ligand>
        <name>substrate</name>
    </ligand>
</feature>
<name>A0A096AL45_9BURK</name>
<feature type="binding site" evidence="8">
    <location>
        <position position="59"/>
    </location>
    <ligand>
        <name>substrate</name>
    </ligand>
</feature>
<dbReference type="InterPro" id="IPR011529">
    <property type="entry name" value="Glu_5kinase"/>
</dbReference>
<dbReference type="AlphaFoldDB" id="A0A096AL45"/>
<accession>A0A096AL45</accession>
<dbReference type="PRINTS" id="PR00474">
    <property type="entry name" value="GLU5KINASE"/>
</dbReference>
<reference evidence="10 11" key="1">
    <citation type="submission" date="2014-07" db="EMBL/GenBank/DDBJ databases">
        <authorList>
            <person name="McCorrison J."/>
            <person name="Sanka R."/>
            <person name="Torralba M."/>
            <person name="Gillis M."/>
            <person name="Haft D.H."/>
            <person name="Methe B."/>
            <person name="Sutton G."/>
            <person name="Nelson K.E."/>
        </authorList>
    </citation>
    <scope>NUCLEOTIDE SEQUENCE [LARGE SCALE GENOMIC DNA]</scope>
    <source>
        <strain evidence="10 11">DNF00040</strain>
    </source>
</reference>
<evidence type="ECO:0000256" key="3">
    <source>
        <dbReference type="ARBA" id="ARBA00022650"/>
    </source>
</evidence>
<evidence type="ECO:0000313" key="11">
    <source>
        <dbReference type="Proteomes" id="UP000029629"/>
    </source>
</evidence>
<comment type="subcellular location">
    <subcellularLocation>
        <location evidence="8">Cytoplasm</location>
    </subcellularLocation>
</comment>
<dbReference type="PIRSF" id="PIRSF000729">
    <property type="entry name" value="GK"/>
    <property type="match status" value="1"/>
</dbReference>
<dbReference type="EMBL" id="JRNI01000014">
    <property type="protein sequence ID" value="KGF31392.1"/>
    <property type="molecule type" value="Genomic_DNA"/>
</dbReference>
<dbReference type="CDD" id="cd21157">
    <property type="entry name" value="PUA_G5K"/>
    <property type="match status" value="1"/>
</dbReference>
<dbReference type="PANTHER" id="PTHR43654">
    <property type="entry name" value="GLUTAMATE 5-KINASE"/>
    <property type="match status" value="1"/>
</dbReference>
<dbReference type="Pfam" id="PF01472">
    <property type="entry name" value="PUA"/>
    <property type="match status" value="1"/>
</dbReference>
<comment type="caution">
    <text evidence="10">The sequence shown here is derived from an EMBL/GenBank/DDBJ whole genome shotgun (WGS) entry which is preliminary data.</text>
</comment>
<dbReference type="EC" id="2.7.2.11" evidence="8"/>
<comment type="catalytic activity">
    <reaction evidence="8">
        <text>L-glutamate + ATP = L-glutamyl 5-phosphate + ADP</text>
        <dbReference type="Rhea" id="RHEA:14877"/>
        <dbReference type="ChEBI" id="CHEBI:29985"/>
        <dbReference type="ChEBI" id="CHEBI:30616"/>
        <dbReference type="ChEBI" id="CHEBI:58274"/>
        <dbReference type="ChEBI" id="CHEBI:456216"/>
        <dbReference type="EC" id="2.7.2.11"/>
    </reaction>
</comment>
<dbReference type="HAMAP" id="MF_00456">
    <property type="entry name" value="ProB"/>
    <property type="match status" value="1"/>
</dbReference>
<dbReference type="GeneID" id="93427016"/>
<gene>
    <name evidence="8" type="primary">proB</name>
    <name evidence="10" type="ORF">HMPREF2130_03550</name>
</gene>
<dbReference type="GO" id="GO:0005524">
    <property type="term" value="F:ATP binding"/>
    <property type="evidence" value="ECO:0007669"/>
    <property type="project" value="UniProtKB-KW"/>
</dbReference>
<comment type="function">
    <text evidence="8">Catalyzes the transfer of a phosphate group to glutamate to form L-glutamate 5-phosphate.</text>
</comment>
<keyword evidence="3 8" id="KW-0641">Proline biosynthesis</keyword>
<dbReference type="FunFam" id="2.30.130.10:FF:000007">
    <property type="entry name" value="Glutamate 5-kinase"/>
    <property type="match status" value="1"/>
</dbReference>
<dbReference type="CDD" id="cd04242">
    <property type="entry name" value="AAK_G5K_ProB"/>
    <property type="match status" value="1"/>
</dbReference>
<keyword evidence="11" id="KW-1185">Reference proteome</keyword>
<feature type="binding site" evidence="8">
    <location>
        <begin position="178"/>
        <end position="179"/>
    </location>
    <ligand>
        <name>ATP</name>
        <dbReference type="ChEBI" id="CHEBI:30616"/>
    </ligand>
</feature>
<dbReference type="UniPathway" id="UPA00098">
    <property type="reaction ID" value="UER00359"/>
</dbReference>
<evidence type="ECO:0000256" key="6">
    <source>
        <dbReference type="ARBA" id="ARBA00022777"/>
    </source>
</evidence>
<dbReference type="InterPro" id="IPR019797">
    <property type="entry name" value="Glutamate_5-kinase_CS"/>
</dbReference>
<dbReference type="InterPro" id="IPR036974">
    <property type="entry name" value="PUA_sf"/>
</dbReference>
<keyword evidence="2 8" id="KW-0028">Amino-acid biosynthesis</keyword>
<dbReference type="SMART" id="SM00359">
    <property type="entry name" value="PUA"/>
    <property type="match status" value="1"/>
</dbReference>
<feature type="domain" description="PUA" evidence="9">
    <location>
        <begin position="286"/>
        <end position="373"/>
    </location>
</feature>
<evidence type="ECO:0000256" key="8">
    <source>
        <dbReference type="HAMAP-Rule" id="MF_00456"/>
    </source>
</evidence>
<dbReference type="InterPro" id="IPR015947">
    <property type="entry name" value="PUA-like_sf"/>
</dbReference>
<dbReference type="FunFam" id="3.40.1160.10:FF:000018">
    <property type="entry name" value="Glutamate 5-kinase"/>
    <property type="match status" value="1"/>
</dbReference>
<keyword evidence="7 8" id="KW-0067">ATP-binding</keyword>
<dbReference type="InterPro" id="IPR001057">
    <property type="entry name" value="Glu/AcGlu_kinase"/>
</dbReference>
<comment type="pathway">
    <text evidence="8">Amino-acid biosynthesis; L-proline biosynthesis; L-glutamate 5-semialdehyde from L-glutamate: step 1/2.</text>
</comment>
<keyword evidence="4 8" id="KW-0808">Transferase</keyword>
<feature type="binding site" evidence="8">
    <location>
        <position position="19"/>
    </location>
    <ligand>
        <name>ATP</name>
        <dbReference type="ChEBI" id="CHEBI:30616"/>
    </ligand>
</feature>
<dbReference type="SUPFAM" id="SSF53633">
    <property type="entry name" value="Carbamate kinase-like"/>
    <property type="match status" value="1"/>
</dbReference>
<feature type="binding site" evidence="8">
    <location>
        <position position="146"/>
    </location>
    <ligand>
        <name>substrate</name>
    </ligand>
</feature>
<comment type="similarity">
    <text evidence="8">Belongs to the glutamate 5-kinase family.</text>
</comment>